<reference evidence="1 2" key="1">
    <citation type="submission" date="2014-02" db="EMBL/GenBank/DDBJ databases">
        <authorList>
            <person name="Sibley D."/>
            <person name="Venepally P."/>
            <person name="Karamycheva S."/>
            <person name="Hadjithomas M."/>
            <person name="Khan A."/>
            <person name="Brunk B."/>
            <person name="Roos D."/>
            <person name="Caler E."/>
            <person name="Lorenzi H."/>
        </authorList>
    </citation>
    <scope>NUCLEOTIDE SEQUENCE [LARGE SCALE GENOMIC DNA]</scope>
    <source>
        <strain evidence="1 2">GAB2-2007-GAL-DOM2</strain>
    </source>
</reference>
<gene>
    <name evidence="1" type="ORF">TGDOM2_248940</name>
</gene>
<dbReference type="Pfam" id="PF13917">
    <property type="entry name" value="zf-CCHC_3"/>
    <property type="match status" value="1"/>
</dbReference>
<dbReference type="GO" id="GO:0003676">
    <property type="term" value="F:nucleic acid binding"/>
    <property type="evidence" value="ECO:0007669"/>
    <property type="project" value="InterPro"/>
</dbReference>
<accession>A0A086KPS7</accession>
<name>A0A086KPS7_TOXGO</name>
<dbReference type="SUPFAM" id="SSF57756">
    <property type="entry name" value="Retrovirus zinc finger-like domains"/>
    <property type="match status" value="1"/>
</dbReference>
<sequence length="70" mass="8292">MELNTFRALTKGQAQAECQNCFQTGHWTYQCRNEKVYLTRPSRTQMLRNPKLRAPTFDDDDVPEIPLYVR</sequence>
<dbReference type="Proteomes" id="UP000028837">
    <property type="component" value="Unassembled WGS sequence"/>
</dbReference>
<dbReference type="GO" id="GO:0008270">
    <property type="term" value="F:zinc ion binding"/>
    <property type="evidence" value="ECO:0007669"/>
    <property type="project" value="InterPro"/>
</dbReference>
<comment type="caution">
    <text evidence="1">The sequence shown here is derived from an EMBL/GenBank/DDBJ whole genome shotgun (WGS) entry which is preliminary data.</text>
</comment>
<dbReference type="OrthoDB" id="437973at2759"/>
<dbReference type="InterPro" id="IPR036875">
    <property type="entry name" value="Znf_CCHC_sf"/>
</dbReference>
<organism evidence="1 2">
    <name type="scientific">Toxoplasma gondii GAB2-2007-GAL-DOM2</name>
    <dbReference type="NCBI Taxonomy" id="1130820"/>
    <lineage>
        <taxon>Eukaryota</taxon>
        <taxon>Sar</taxon>
        <taxon>Alveolata</taxon>
        <taxon>Apicomplexa</taxon>
        <taxon>Conoidasida</taxon>
        <taxon>Coccidia</taxon>
        <taxon>Eucoccidiorida</taxon>
        <taxon>Eimeriorina</taxon>
        <taxon>Sarcocystidae</taxon>
        <taxon>Toxoplasma</taxon>
    </lineage>
</organism>
<proteinExistence type="predicted"/>
<dbReference type="EMBL" id="AHZU02000280">
    <property type="protein sequence ID" value="KFG46395.1"/>
    <property type="molecule type" value="Genomic_DNA"/>
</dbReference>
<evidence type="ECO:0000313" key="1">
    <source>
        <dbReference type="EMBL" id="KFG46395.1"/>
    </source>
</evidence>
<dbReference type="AlphaFoldDB" id="A0A086KPS7"/>
<evidence type="ECO:0000313" key="2">
    <source>
        <dbReference type="Proteomes" id="UP000028837"/>
    </source>
</evidence>
<protein>
    <submittedName>
        <fullName evidence="1">Zinc knuckle protein</fullName>
    </submittedName>
</protein>
<dbReference type="VEuPathDB" id="ToxoDB:TGDOM2_248940"/>